<evidence type="ECO:0000256" key="4">
    <source>
        <dbReference type="ARBA" id="ARBA00012557"/>
    </source>
</evidence>
<dbReference type="PANTHER" id="PTHR23033">
    <property type="entry name" value="BETA1,3-GALACTOSYLTRANSFERASE"/>
    <property type="match status" value="1"/>
</dbReference>
<keyword evidence="9" id="KW-0735">Signal-anchor</keyword>
<proteinExistence type="inferred from homology"/>
<organism evidence="13 14">
    <name type="scientific">Cloeon dipterum</name>
    <dbReference type="NCBI Taxonomy" id="197152"/>
    <lineage>
        <taxon>Eukaryota</taxon>
        <taxon>Metazoa</taxon>
        <taxon>Ecdysozoa</taxon>
        <taxon>Arthropoda</taxon>
        <taxon>Hexapoda</taxon>
        <taxon>Insecta</taxon>
        <taxon>Pterygota</taxon>
        <taxon>Palaeoptera</taxon>
        <taxon>Ephemeroptera</taxon>
        <taxon>Pisciforma</taxon>
        <taxon>Baetidae</taxon>
        <taxon>Cloeon</taxon>
    </lineage>
</organism>
<comment type="caution">
    <text evidence="13">The sequence shown here is derived from an EMBL/GenBank/DDBJ whole genome shotgun (WGS) entry which is preliminary data.</text>
</comment>
<dbReference type="GO" id="GO:0016263">
    <property type="term" value="F:glycoprotein-N-acetylgalactosamine 3-beta-galactosyltransferase activity"/>
    <property type="evidence" value="ECO:0007669"/>
    <property type="project" value="UniProtKB-EC"/>
</dbReference>
<dbReference type="EMBL" id="CADEPI010000009">
    <property type="protein sequence ID" value="CAB3362466.1"/>
    <property type="molecule type" value="Genomic_DNA"/>
</dbReference>
<protein>
    <recommendedName>
        <fullName evidence="4">N-acetylgalactosaminide beta-1,3-galactosyltransferase</fullName>
        <ecNumber evidence="4">2.4.1.122</ecNumber>
    </recommendedName>
</protein>
<keyword evidence="7" id="KW-0812">Transmembrane</keyword>
<evidence type="ECO:0000256" key="9">
    <source>
        <dbReference type="ARBA" id="ARBA00022968"/>
    </source>
</evidence>
<keyword evidence="14" id="KW-1185">Reference proteome</keyword>
<comment type="similarity">
    <text evidence="3">Belongs to the glycosyltransferase 31 family. Beta3-Gal-T subfamily.</text>
</comment>
<dbReference type="GO" id="GO:0000166">
    <property type="term" value="F:nucleotide binding"/>
    <property type="evidence" value="ECO:0007669"/>
    <property type="project" value="UniProtKB-KW"/>
</dbReference>
<evidence type="ECO:0000256" key="8">
    <source>
        <dbReference type="ARBA" id="ARBA00022741"/>
    </source>
</evidence>
<evidence type="ECO:0000256" key="11">
    <source>
        <dbReference type="ARBA" id="ARBA00023136"/>
    </source>
</evidence>
<evidence type="ECO:0000256" key="2">
    <source>
        <dbReference type="ARBA" id="ARBA00004922"/>
    </source>
</evidence>
<evidence type="ECO:0000256" key="7">
    <source>
        <dbReference type="ARBA" id="ARBA00022692"/>
    </source>
</evidence>
<dbReference type="OrthoDB" id="414175at2759"/>
<keyword evidence="6" id="KW-0808">Transferase</keyword>
<dbReference type="GO" id="GO:0016020">
    <property type="term" value="C:membrane"/>
    <property type="evidence" value="ECO:0007669"/>
    <property type="project" value="UniProtKB-SubCell"/>
</dbReference>
<reference evidence="13 14" key="1">
    <citation type="submission" date="2020-04" db="EMBL/GenBank/DDBJ databases">
        <authorList>
            <person name="Alioto T."/>
            <person name="Alioto T."/>
            <person name="Gomez Garrido J."/>
        </authorList>
    </citation>
    <scope>NUCLEOTIDE SEQUENCE [LARGE SCALE GENOMIC DNA]</scope>
</reference>
<dbReference type="PANTHER" id="PTHR23033:SF14">
    <property type="entry name" value="GLYCOPROTEIN-N-ACETYLGALACTOSAMINE 3-BETA-GALACTOSYLTRANSFERASE 1-RELATED"/>
    <property type="match status" value="1"/>
</dbReference>
<evidence type="ECO:0000256" key="10">
    <source>
        <dbReference type="ARBA" id="ARBA00022989"/>
    </source>
</evidence>
<dbReference type="Proteomes" id="UP000494165">
    <property type="component" value="Unassembled WGS sequence"/>
</dbReference>
<accession>A0A8S1BSL7</accession>
<dbReference type="EC" id="2.4.1.122" evidence="4"/>
<evidence type="ECO:0000313" key="13">
    <source>
        <dbReference type="EMBL" id="CAB3362466.1"/>
    </source>
</evidence>
<evidence type="ECO:0000256" key="6">
    <source>
        <dbReference type="ARBA" id="ARBA00022679"/>
    </source>
</evidence>
<evidence type="ECO:0000256" key="5">
    <source>
        <dbReference type="ARBA" id="ARBA00022676"/>
    </source>
</evidence>
<evidence type="ECO:0000259" key="12">
    <source>
        <dbReference type="Pfam" id="PF02434"/>
    </source>
</evidence>
<comment type="subcellular location">
    <subcellularLocation>
        <location evidence="1">Membrane</location>
        <topology evidence="1">Single-pass type II membrane protein</topology>
    </subcellularLocation>
</comment>
<dbReference type="AlphaFoldDB" id="A0A8S1BSL7"/>
<keyword evidence="8" id="KW-0547">Nucleotide-binding</keyword>
<keyword evidence="11" id="KW-0472">Membrane</keyword>
<dbReference type="InterPro" id="IPR026050">
    <property type="entry name" value="C1GALT1/C1GALT1_chp1"/>
</dbReference>
<comment type="pathway">
    <text evidence="2">Protein modification; protein glycosylation.</text>
</comment>
<dbReference type="Gene3D" id="3.90.550.50">
    <property type="match status" value="1"/>
</dbReference>
<evidence type="ECO:0000256" key="1">
    <source>
        <dbReference type="ARBA" id="ARBA00004606"/>
    </source>
</evidence>
<evidence type="ECO:0000256" key="3">
    <source>
        <dbReference type="ARBA" id="ARBA00006462"/>
    </source>
</evidence>
<dbReference type="Pfam" id="PF02434">
    <property type="entry name" value="Fringe"/>
    <property type="match status" value="1"/>
</dbReference>
<evidence type="ECO:0000313" key="14">
    <source>
        <dbReference type="Proteomes" id="UP000494165"/>
    </source>
</evidence>
<gene>
    <name evidence="13" type="ORF">CLODIP_2_CD14263</name>
</gene>
<dbReference type="InterPro" id="IPR003378">
    <property type="entry name" value="Fringe-like_glycosylTrfase"/>
</dbReference>
<name>A0A8S1BSL7_9INSE</name>
<keyword evidence="10" id="KW-1133">Transmembrane helix</keyword>
<keyword evidence="5" id="KW-0328">Glycosyltransferase</keyword>
<sequence length="346" mass="40276">MLKNYMPPKVHRNEKQEHIKEELKLKIDAKFIREISSSNLTLARQLKNTARRIQGIEMAKKIRILCWVMTAKHTHKTRSLAIKRTWGRHCDKILFFSESEDTEVPTIQIENVPPNRSGLWTKVVGAYKHVYNYHRDEYDWVLRADDDTFAIVENMREMLLPYSPDQPGFFGYRFIPHSPRGYFSGGGGVLTSREAVERVVTRAFDDKNRDCANTSKPITDDDVKIAQCLYAVGVEPDDSRDFLGRSRMHCFDDQAHINPNVGNRDWWYWQYLWWPVKGGLACCGENGIAWHYISPEKQYMLHYLSYQVQPESVIFVAKATVPEGVIPKTTERTTYRPIGYPIEIAR</sequence>
<feature type="domain" description="Fringe-like glycosyltransferase" evidence="12">
    <location>
        <begin position="64"/>
        <end position="239"/>
    </location>
</feature>